<evidence type="ECO:0000313" key="2">
    <source>
        <dbReference type="EMBL" id="MFC3959446.1"/>
    </source>
</evidence>
<keyword evidence="3" id="KW-1185">Reference proteome</keyword>
<dbReference type="Pfam" id="PF00149">
    <property type="entry name" value="Metallophos"/>
    <property type="match status" value="1"/>
</dbReference>
<dbReference type="GeneID" id="73902070"/>
<dbReference type="AlphaFoldDB" id="A0ABD5NR06"/>
<dbReference type="EMBL" id="JBHSAQ010000013">
    <property type="protein sequence ID" value="MFC3959446.1"/>
    <property type="molecule type" value="Genomic_DNA"/>
</dbReference>
<feature type="domain" description="Calcineurin-like phosphoesterase" evidence="1">
    <location>
        <begin position="3"/>
        <end position="187"/>
    </location>
</feature>
<evidence type="ECO:0000313" key="3">
    <source>
        <dbReference type="Proteomes" id="UP001595846"/>
    </source>
</evidence>
<dbReference type="Proteomes" id="UP001595846">
    <property type="component" value="Unassembled WGS sequence"/>
</dbReference>
<comment type="caution">
    <text evidence="2">The sequence shown here is derived from an EMBL/GenBank/DDBJ whole genome shotgun (WGS) entry which is preliminary data.</text>
</comment>
<reference evidence="2 3" key="1">
    <citation type="journal article" date="2019" name="Int. J. Syst. Evol. Microbiol.">
        <title>The Global Catalogue of Microorganisms (GCM) 10K type strain sequencing project: providing services to taxonomists for standard genome sequencing and annotation.</title>
        <authorList>
            <consortium name="The Broad Institute Genomics Platform"/>
            <consortium name="The Broad Institute Genome Sequencing Center for Infectious Disease"/>
            <person name="Wu L."/>
            <person name="Ma J."/>
        </authorList>
    </citation>
    <scope>NUCLEOTIDE SEQUENCE [LARGE SCALE GENOMIC DNA]</scope>
    <source>
        <strain evidence="2 3">IBRC-M 10256</strain>
    </source>
</reference>
<dbReference type="InterPro" id="IPR050535">
    <property type="entry name" value="DNA_Repair-Maintenance_Comp"/>
</dbReference>
<organism evidence="2 3">
    <name type="scientific">Halovivax cerinus</name>
    <dbReference type="NCBI Taxonomy" id="1487865"/>
    <lineage>
        <taxon>Archaea</taxon>
        <taxon>Methanobacteriati</taxon>
        <taxon>Methanobacteriota</taxon>
        <taxon>Stenosarchaea group</taxon>
        <taxon>Halobacteria</taxon>
        <taxon>Halobacteriales</taxon>
        <taxon>Natrialbaceae</taxon>
        <taxon>Halovivax</taxon>
    </lineage>
</organism>
<dbReference type="InterPro" id="IPR029052">
    <property type="entry name" value="Metallo-depent_PP-like"/>
</dbReference>
<name>A0ABD5NR06_9EURY</name>
<evidence type="ECO:0000259" key="1">
    <source>
        <dbReference type="Pfam" id="PF00149"/>
    </source>
</evidence>
<proteinExistence type="predicted"/>
<accession>A0ABD5NR06</accession>
<gene>
    <name evidence="2" type="ORF">ACFOUR_13870</name>
</gene>
<dbReference type="GO" id="GO:0004527">
    <property type="term" value="F:exonuclease activity"/>
    <property type="evidence" value="ECO:0007669"/>
    <property type="project" value="UniProtKB-KW"/>
</dbReference>
<keyword evidence="2" id="KW-0269">Exonuclease</keyword>
<sequence>MTRLVHTADVHLRTDAPERLDALEAALDVAAEADADVLTIGGDLFDRPADVDALRPDIRNRLFGDRSFEIVVIPGNHDVAAFRGDLFFGESCTVIADADHYGTWVAPDGGLRLVAVPYRETMSDDLHAALATRPAFDGTDVLLVHGSLDAPIDAEAGDESAYRYFPVTESLLADLDFEYTLAGHYHGPHHIRFEDGGEFAYPGTPASTRSSETGRRRVVCLDTESGLSFEPLESFHHLETRVTVTPGTEDDVLDELAKWVETTVTPHAAPSVVVDGVLEMAESDFADRLADVVDPQWVTDETIGAAHVTAHPVLQDFEARLAERDWDEATKEAVRTRTLRVASRTLTDRRRS</sequence>
<dbReference type="Gene3D" id="3.60.21.10">
    <property type="match status" value="1"/>
</dbReference>
<dbReference type="SUPFAM" id="SSF56300">
    <property type="entry name" value="Metallo-dependent phosphatases"/>
    <property type="match status" value="1"/>
</dbReference>
<protein>
    <submittedName>
        <fullName evidence="2">Exonuclease SbcCD subunit D</fullName>
    </submittedName>
</protein>
<dbReference type="RefSeq" id="WP_256532961.1">
    <property type="nucleotide sequence ID" value="NZ_CP101824.1"/>
</dbReference>
<keyword evidence="2" id="KW-0378">Hydrolase</keyword>
<dbReference type="InterPro" id="IPR004843">
    <property type="entry name" value="Calcineurin-like_PHP"/>
</dbReference>
<dbReference type="PANTHER" id="PTHR30337">
    <property type="entry name" value="COMPONENT OF ATP-DEPENDENT DSDNA EXONUCLEASE"/>
    <property type="match status" value="1"/>
</dbReference>
<keyword evidence="2" id="KW-0540">Nuclease</keyword>